<keyword evidence="1" id="KW-1133">Transmembrane helix</keyword>
<feature type="transmembrane region" description="Helical" evidence="1">
    <location>
        <begin position="334"/>
        <end position="355"/>
    </location>
</feature>
<name>A0ABM7URE7_9LEPT</name>
<gene>
    <name evidence="2" type="ORF">LPTSP3_g06580</name>
</gene>
<dbReference type="Proteomes" id="UP000245263">
    <property type="component" value="Chromosome 1"/>
</dbReference>
<accession>A0ABM7URE7</accession>
<proteinExistence type="predicted"/>
<evidence type="ECO:0000313" key="2">
    <source>
        <dbReference type="EMBL" id="BDA77728.1"/>
    </source>
</evidence>
<feature type="transmembrane region" description="Helical" evidence="1">
    <location>
        <begin position="43"/>
        <end position="69"/>
    </location>
</feature>
<feature type="transmembrane region" description="Helical" evidence="1">
    <location>
        <begin position="81"/>
        <end position="99"/>
    </location>
</feature>
<reference evidence="2 3" key="1">
    <citation type="submission" date="2021-08" db="EMBL/GenBank/DDBJ databases">
        <title>Complete genome sequence of Leptospira kobayashii strain E30.</title>
        <authorList>
            <person name="Nakao R."/>
            <person name="Nakamura S."/>
            <person name="Masuzawa T."/>
            <person name="Koizumi N."/>
        </authorList>
    </citation>
    <scope>NUCLEOTIDE SEQUENCE [LARGE SCALE GENOMIC DNA]</scope>
    <source>
        <strain evidence="2 3">E30</strain>
    </source>
</reference>
<keyword evidence="3" id="KW-1185">Reference proteome</keyword>
<feature type="transmembrane region" description="Helical" evidence="1">
    <location>
        <begin position="161"/>
        <end position="178"/>
    </location>
</feature>
<protein>
    <recommendedName>
        <fullName evidence="4">Lipoprotein</fullName>
    </recommendedName>
</protein>
<feature type="transmembrane region" description="Helical" evidence="1">
    <location>
        <begin position="20"/>
        <end position="37"/>
    </location>
</feature>
<evidence type="ECO:0000256" key="1">
    <source>
        <dbReference type="SAM" id="Phobius"/>
    </source>
</evidence>
<evidence type="ECO:0008006" key="4">
    <source>
        <dbReference type="Google" id="ProtNLM"/>
    </source>
</evidence>
<sequence>MSKKEEVDYQHPSFKDQVRFFSITAVLVAGICLGYLYGLPTYFLGWCSFAIAAFSVAGNDAVQTVGTFIESKKSVHWFRKLIVLGGLLVLVHLFGWFLHKGEIHFHRLDQFPEPDHFNLFQLLAPVVLVVITRLRAPVSTTFLVLGLFGGNNIEKMLTKSFLGYGLAFLSAIMIWAILAKVDPQEYYEEHTPDPVSERKWSRLQWFSTIYLWVAWLFQDTANIAVFIPRHLSFLEFSVASSLLVFALFIIIRTNGGTIQQVVSEKSDIKWSKAATTVDFVYGTILFIFQTISNVPMSTTWVFLGLLAGREIILNVLTYRDLPYLDTFRKVGKDVVLAAMGIIISIFIIYMANIVYPEVKPIQGEVIKKQSDVQESPL</sequence>
<evidence type="ECO:0000313" key="3">
    <source>
        <dbReference type="Proteomes" id="UP000245263"/>
    </source>
</evidence>
<dbReference type="RefSeq" id="WP_109020829.1">
    <property type="nucleotide sequence ID" value="NZ_AP025028.1"/>
</dbReference>
<organism evidence="2 3">
    <name type="scientific">Leptospira kobayashii</name>
    <dbReference type="NCBI Taxonomy" id="1917830"/>
    <lineage>
        <taxon>Bacteria</taxon>
        <taxon>Pseudomonadati</taxon>
        <taxon>Spirochaetota</taxon>
        <taxon>Spirochaetia</taxon>
        <taxon>Leptospirales</taxon>
        <taxon>Leptospiraceae</taxon>
        <taxon>Leptospira</taxon>
    </lineage>
</organism>
<feature type="transmembrane region" description="Helical" evidence="1">
    <location>
        <begin position="233"/>
        <end position="251"/>
    </location>
</feature>
<keyword evidence="1" id="KW-0812">Transmembrane</keyword>
<dbReference type="EMBL" id="AP025028">
    <property type="protein sequence ID" value="BDA77728.1"/>
    <property type="molecule type" value="Genomic_DNA"/>
</dbReference>
<keyword evidence="1" id="KW-0472">Membrane</keyword>
<feature type="transmembrane region" description="Helical" evidence="1">
    <location>
        <begin position="119"/>
        <end position="149"/>
    </location>
</feature>